<evidence type="ECO:0000256" key="2">
    <source>
        <dbReference type="ARBA" id="ARBA00022912"/>
    </source>
</evidence>
<dbReference type="GO" id="GO:0004721">
    <property type="term" value="F:phosphoprotein phosphatase activity"/>
    <property type="evidence" value="ECO:0007669"/>
    <property type="project" value="UniProtKB-KW"/>
</dbReference>
<dbReference type="PROSITE" id="PS50054">
    <property type="entry name" value="TYR_PHOSPHATASE_DUAL"/>
    <property type="match status" value="1"/>
</dbReference>
<dbReference type="CDD" id="cd14498">
    <property type="entry name" value="DSP"/>
    <property type="match status" value="1"/>
</dbReference>
<accession>A0A926VFA8</accession>
<dbReference type="InterPro" id="IPR020422">
    <property type="entry name" value="TYR_PHOSPHATASE_DUAL_dom"/>
</dbReference>
<evidence type="ECO:0000313" key="6">
    <source>
        <dbReference type="Proteomes" id="UP000641646"/>
    </source>
</evidence>
<dbReference type="SMART" id="SM00195">
    <property type="entry name" value="DSPc"/>
    <property type="match status" value="1"/>
</dbReference>
<keyword evidence="2" id="KW-0904">Protein phosphatase</keyword>
<sequence>MINQVRRLLGIETKSSSPIKALSIDWVLPGKLAVGRLPQPGDSTALLKANIKFVLTLCAEQEGALPKDITDNFQCLRLVLPDRFYTNEMTVEELAGAVTVVRENLEKSMPTYVHCLAGIERSPTVCIAYLCKYEKMELWEAANWLKQVHPNSLPHPAALRAIREFIAPVQEDSRDTEGRQ</sequence>
<gene>
    <name evidence="5" type="ORF">H6G03_17620</name>
</gene>
<name>A0A926VFA8_9CYAN</name>
<evidence type="ECO:0000256" key="1">
    <source>
        <dbReference type="ARBA" id="ARBA00022801"/>
    </source>
</evidence>
<organism evidence="5 6">
    <name type="scientific">Aerosakkonema funiforme FACHB-1375</name>
    <dbReference type="NCBI Taxonomy" id="2949571"/>
    <lineage>
        <taxon>Bacteria</taxon>
        <taxon>Bacillati</taxon>
        <taxon>Cyanobacteriota</taxon>
        <taxon>Cyanophyceae</taxon>
        <taxon>Oscillatoriophycideae</taxon>
        <taxon>Aerosakkonematales</taxon>
        <taxon>Aerosakkonemataceae</taxon>
        <taxon>Aerosakkonema</taxon>
    </lineage>
</organism>
<dbReference type="InterPro" id="IPR029021">
    <property type="entry name" value="Prot-tyrosine_phosphatase-like"/>
</dbReference>
<evidence type="ECO:0000313" key="5">
    <source>
        <dbReference type="EMBL" id="MBD2182861.1"/>
    </source>
</evidence>
<dbReference type="AlphaFoldDB" id="A0A926VFA8"/>
<dbReference type="Pfam" id="PF00782">
    <property type="entry name" value="DSPc"/>
    <property type="match status" value="1"/>
</dbReference>
<dbReference type="PANTHER" id="PTHR46274:SF6">
    <property type="entry name" value="TYR_PHOSPHATASE_2 DOMAIN-CONTAINING PROTEIN"/>
    <property type="match status" value="1"/>
</dbReference>
<dbReference type="InterPro" id="IPR000387">
    <property type="entry name" value="Tyr_Pase_dom"/>
</dbReference>
<dbReference type="PANTHER" id="PTHR46274">
    <property type="entry name" value="PHOSPHATIDYLINOSITOL PHOSPHATASE"/>
    <property type="match status" value="1"/>
</dbReference>
<evidence type="ECO:0000259" key="4">
    <source>
        <dbReference type="PROSITE" id="PS50056"/>
    </source>
</evidence>
<dbReference type="InterPro" id="IPR016130">
    <property type="entry name" value="Tyr_Pase_AS"/>
</dbReference>
<dbReference type="PROSITE" id="PS00383">
    <property type="entry name" value="TYR_PHOSPHATASE_1"/>
    <property type="match status" value="1"/>
</dbReference>
<feature type="domain" description="Tyrosine-protein phosphatase" evidence="3">
    <location>
        <begin position="23"/>
        <end position="171"/>
    </location>
</feature>
<dbReference type="Gene3D" id="3.90.190.10">
    <property type="entry name" value="Protein tyrosine phosphatase superfamily"/>
    <property type="match status" value="1"/>
</dbReference>
<proteinExistence type="predicted"/>
<dbReference type="PROSITE" id="PS50056">
    <property type="entry name" value="TYR_PHOSPHATASE_2"/>
    <property type="match status" value="1"/>
</dbReference>
<dbReference type="SUPFAM" id="SSF52799">
    <property type="entry name" value="(Phosphotyrosine protein) phosphatases II"/>
    <property type="match status" value="1"/>
</dbReference>
<keyword evidence="6" id="KW-1185">Reference proteome</keyword>
<dbReference type="Proteomes" id="UP000641646">
    <property type="component" value="Unassembled WGS sequence"/>
</dbReference>
<dbReference type="InterPro" id="IPR000340">
    <property type="entry name" value="Dual-sp_phosphatase_cat-dom"/>
</dbReference>
<protein>
    <submittedName>
        <fullName evidence="5">Dual specificity protein phosphatase family protein</fullName>
    </submittedName>
</protein>
<dbReference type="RefSeq" id="WP_190466001.1">
    <property type="nucleotide sequence ID" value="NZ_JACJPW010000043.1"/>
</dbReference>
<evidence type="ECO:0000259" key="3">
    <source>
        <dbReference type="PROSITE" id="PS50054"/>
    </source>
</evidence>
<reference evidence="5" key="1">
    <citation type="journal article" date="2015" name="ISME J.">
        <title>Draft Genome Sequence of Streptomyces incarnatus NRRL8089, which Produces the Nucleoside Antibiotic Sinefungin.</title>
        <authorList>
            <person name="Oshima K."/>
            <person name="Hattori M."/>
            <person name="Shimizu H."/>
            <person name="Fukuda K."/>
            <person name="Nemoto M."/>
            <person name="Inagaki K."/>
            <person name="Tamura T."/>
        </authorList>
    </citation>
    <scope>NUCLEOTIDE SEQUENCE</scope>
    <source>
        <strain evidence="5">FACHB-1375</strain>
    </source>
</reference>
<comment type="caution">
    <text evidence="5">The sequence shown here is derived from an EMBL/GenBank/DDBJ whole genome shotgun (WGS) entry which is preliminary data.</text>
</comment>
<keyword evidence="1" id="KW-0378">Hydrolase</keyword>
<feature type="domain" description="Tyrosine specific protein phosphatases" evidence="4">
    <location>
        <begin position="92"/>
        <end position="160"/>
    </location>
</feature>
<reference evidence="5" key="2">
    <citation type="submission" date="2020-08" db="EMBL/GenBank/DDBJ databases">
        <authorList>
            <person name="Chen M."/>
            <person name="Teng W."/>
            <person name="Zhao L."/>
            <person name="Hu C."/>
            <person name="Zhou Y."/>
            <person name="Han B."/>
            <person name="Song L."/>
            <person name="Shu W."/>
        </authorList>
    </citation>
    <scope>NUCLEOTIDE SEQUENCE</scope>
    <source>
        <strain evidence="5">FACHB-1375</strain>
    </source>
</reference>
<dbReference type="EMBL" id="JACJPW010000043">
    <property type="protein sequence ID" value="MBD2182861.1"/>
    <property type="molecule type" value="Genomic_DNA"/>
</dbReference>